<dbReference type="Gene3D" id="3.30.40.10">
    <property type="entry name" value="Zinc/RING finger domain, C3HC4 (zinc finger)"/>
    <property type="match status" value="1"/>
</dbReference>
<dbReference type="GO" id="GO:0008270">
    <property type="term" value="F:zinc ion binding"/>
    <property type="evidence" value="ECO:0007669"/>
    <property type="project" value="UniProtKB-KW"/>
</dbReference>
<evidence type="ECO:0000259" key="2">
    <source>
        <dbReference type="PROSITE" id="PS50089"/>
    </source>
</evidence>
<dbReference type="AlphaFoldDB" id="A0ABD1Y005"/>
<comment type="caution">
    <text evidence="3">The sequence shown here is derived from an EMBL/GenBank/DDBJ whole genome shotgun (WGS) entry which is preliminary data.</text>
</comment>
<evidence type="ECO:0000313" key="4">
    <source>
        <dbReference type="Proteomes" id="UP001605036"/>
    </source>
</evidence>
<keyword evidence="1" id="KW-0862">Zinc</keyword>
<protein>
    <recommendedName>
        <fullName evidence="2">RING-type domain-containing protein</fullName>
    </recommendedName>
</protein>
<dbReference type="InterPro" id="IPR053070">
    <property type="entry name" value="RING-type_E3_ubiquitin-ligase"/>
</dbReference>
<evidence type="ECO:0000256" key="1">
    <source>
        <dbReference type="PROSITE-ProRule" id="PRU00175"/>
    </source>
</evidence>
<dbReference type="SUPFAM" id="SSF57850">
    <property type="entry name" value="RING/U-box"/>
    <property type="match status" value="1"/>
</dbReference>
<dbReference type="InterPro" id="IPR013083">
    <property type="entry name" value="Znf_RING/FYVE/PHD"/>
</dbReference>
<accession>A0ABD1Y005</accession>
<evidence type="ECO:0000313" key="3">
    <source>
        <dbReference type="EMBL" id="KAL2620065.1"/>
    </source>
</evidence>
<dbReference type="InterPro" id="IPR001841">
    <property type="entry name" value="Znf_RING"/>
</dbReference>
<reference evidence="3 4" key="1">
    <citation type="submission" date="2024-09" db="EMBL/GenBank/DDBJ databases">
        <title>Chromosome-scale assembly of Riccia fluitans.</title>
        <authorList>
            <person name="Paukszto L."/>
            <person name="Sawicki J."/>
            <person name="Karawczyk K."/>
            <person name="Piernik-Szablinska J."/>
            <person name="Szczecinska M."/>
            <person name="Mazdziarz M."/>
        </authorList>
    </citation>
    <scope>NUCLEOTIDE SEQUENCE [LARGE SCALE GENOMIC DNA]</scope>
    <source>
        <strain evidence="3">Rf_01</strain>
        <tissue evidence="3">Aerial parts of the thallus</tissue>
    </source>
</reference>
<dbReference type="PROSITE" id="PS50089">
    <property type="entry name" value="ZF_RING_2"/>
    <property type="match status" value="1"/>
</dbReference>
<dbReference type="Proteomes" id="UP001605036">
    <property type="component" value="Unassembled WGS sequence"/>
</dbReference>
<dbReference type="PANTHER" id="PTHR47035:SF3">
    <property type="entry name" value="OS11G0150450 PROTEIN"/>
    <property type="match status" value="1"/>
</dbReference>
<name>A0ABD1Y005_9MARC</name>
<sequence length="184" mass="21449">MEHGYMNFKQFRLFEMRLSKHEEEVPQLMSRTRSMADFVMRIAKTVISFLLQALEAAYEATRFLPCLMVLCFSARSLMGPPEFEVDCTCSPEQIRESLKEIQFTAMRDSEDDGCSICLSEFLDGESLYVIPKCNHLFHKACLNQWLLRNKTTCPICRSSLKIMPQFEEDFHLPPEILVQDFNAR</sequence>
<keyword evidence="4" id="KW-1185">Reference proteome</keyword>
<keyword evidence="1" id="KW-0863">Zinc-finger</keyword>
<keyword evidence="1" id="KW-0479">Metal-binding</keyword>
<gene>
    <name evidence="3" type="ORF">R1flu_000270</name>
</gene>
<dbReference type="EMBL" id="JBHFFA010000006">
    <property type="protein sequence ID" value="KAL2620065.1"/>
    <property type="molecule type" value="Genomic_DNA"/>
</dbReference>
<dbReference type="SMART" id="SM00184">
    <property type="entry name" value="RING"/>
    <property type="match status" value="1"/>
</dbReference>
<proteinExistence type="predicted"/>
<feature type="domain" description="RING-type" evidence="2">
    <location>
        <begin position="114"/>
        <end position="157"/>
    </location>
</feature>
<organism evidence="3 4">
    <name type="scientific">Riccia fluitans</name>
    <dbReference type="NCBI Taxonomy" id="41844"/>
    <lineage>
        <taxon>Eukaryota</taxon>
        <taxon>Viridiplantae</taxon>
        <taxon>Streptophyta</taxon>
        <taxon>Embryophyta</taxon>
        <taxon>Marchantiophyta</taxon>
        <taxon>Marchantiopsida</taxon>
        <taxon>Marchantiidae</taxon>
        <taxon>Marchantiales</taxon>
        <taxon>Ricciaceae</taxon>
        <taxon>Riccia</taxon>
    </lineage>
</organism>
<dbReference type="Pfam" id="PF13639">
    <property type="entry name" value="zf-RING_2"/>
    <property type="match status" value="1"/>
</dbReference>
<dbReference type="PANTHER" id="PTHR47035">
    <property type="entry name" value="OS11G0150450 PROTEIN"/>
    <property type="match status" value="1"/>
</dbReference>
<dbReference type="SMART" id="SM01197">
    <property type="entry name" value="FANCL_C"/>
    <property type="match status" value="1"/>
</dbReference>